<dbReference type="InterPro" id="IPR008753">
    <property type="entry name" value="Peptidase_M13_N"/>
</dbReference>
<keyword evidence="5" id="KW-0378">Hydrolase</keyword>
<protein>
    <submittedName>
        <fullName evidence="12">Peptidase_M13 domain-containing protein</fullName>
    </submittedName>
</protein>
<evidence type="ECO:0000256" key="5">
    <source>
        <dbReference type="ARBA" id="ARBA00022801"/>
    </source>
</evidence>
<keyword evidence="7" id="KW-0482">Metalloprotease</keyword>
<reference evidence="12" key="1">
    <citation type="submission" date="2017-02" db="UniProtKB">
        <authorList>
            <consortium name="WormBaseParasite"/>
        </authorList>
    </citation>
    <scope>IDENTIFICATION</scope>
</reference>
<dbReference type="AlphaFoldDB" id="A0A0R3PB35"/>
<evidence type="ECO:0000256" key="3">
    <source>
        <dbReference type="ARBA" id="ARBA00022670"/>
    </source>
</evidence>
<dbReference type="PANTHER" id="PTHR11733">
    <property type="entry name" value="ZINC METALLOPROTEASE FAMILY M13 NEPRILYSIN-RELATED"/>
    <property type="match status" value="1"/>
</dbReference>
<evidence type="ECO:0000256" key="7">
    <source>
        <dbReference type="ARBA" id="ARBA00023049"/>
    </source>
</evidence>
<dbReference type="EMBL" id="UYYA01000102">
    <property type="protein sequence ID" value="VDM52438.1"/>
    <property type="molecule type" value="Genomic_DNA"/>
</dbReference>
<evidence type="ECO:0000256" key="1">
    <source>
        <dbReference type="ARBA" id="ARBA00001947"/>
    </source>
</evidence>
<gene>
    <name evidence="10" type="ORF">ACOC_LOCUS853</name>
</gene>
<dbReference type="STRING" id="334426.A0A0R3PB35"/>
<dbReference type="GO" id="GO:0016485">
    <property type="term" value="P:protein processing"/>
    <property type="evidence" value="ECO:0007669"/>
    <property type="project" value="TreeGrafter"/>
</dbReference>
<dbReference type="InterPro" id="IPR024079">
    <property type="entry name" value="MetalloPept_cat_dom_sf"/>
</dbReference>
<keyword evidence="6" id="KW-0862">Zinc</keyword>
<keyword evidence="11" id="KW-1185">Reference proteome</keyword>
<dbReference type="InterPro" id="IPR018497">
    <property type="entry name" value="Peptidase_M13_C"/>
</dbReference>
<comment type="similarity">
    <text evidence="2">Belongs to the peptidase M13 family.</text>
</comment>
<dbReference type="Proteomes" id="UP000267027">
    <property type="component" value="Unassembled WGS sequence"/>
</dbReference>
<keyword evidence="4" id="KW-0479">Metal-binding</keyword>
<name>A0A0R3PB35_ANGCS</name>
<dbReference type="GO" id="GO:0004222">
    <property type="term" value="F:metalloendopeptidase activity"/>
    <property type="evidence" value="ECO:0007669"/>
    <property type="project" value="InterPro"/>
</dbReference>
<dbReference type="GO" id="GO:0005886">
    <property type="term" value="C:plasma membrane"/>
    <property type="evidence" value="ECO:0007669"/>
    <property type="project" value="TreeGrafter"/>
</dbReference>
<evidence type="ECO:0000313" key="12">
    <source>
        <dbReference type="WBParaSite" id="ACOC_0000085201-mRNA-1"/>
    </source>
</evidence>
<evidence type="ECO:0000313" key="11">
    <source>
        <dbReference type="Proteomes" id="UP000267027"/>
    </source>
</evidence>
<evidence type="ECO:0000256" key="6">
    <source>
        <dbReference type="ARBA" id="ARBA00022833"/>
    </source>
</evidence>
<dbReference type="PANTHER" id="PTHR11733:SF237">
    <property type="entry name" value="NEPRILYSIN-LIKE 4"/>
    <property type="match status" value="1"/>
</dbReference>
<evidence type="ECO:0000259" key="9">
    <source>
        <dbReference type="Pfam" id="PF05649"/>
    </source>
</evidence>
<dbReference type="Pfam" id="PF01431">
    <property type="entry name" value="Peptidase_M13"/>
    <property type="match status" value="2"/>
</dbReference>
<dbReference type="Gene3D" id="1.10.1380.10">
    <property type="entry name" value="Neutral endopeptidase , domain2"/>
    <property type="match status" value="1"/>
</dbReference>
<organism evidence="12">
    <name type="scientific">Angiostrongylus costaricensis</name>
    <name type="common">Nematode worm</name>
    <dbReference type="NCBI Taxonomy" id="334426"/>
    <lineage>
        <taxon>Eukaryota</taxon>
        <taxon>Metazoa</taxon>
        <taxon>Ecdysozoa</taxon>
        <taxon>Nematoda</taxon>
        <taxon>Chromadorea</taxon>
        <taxon>Rhabditida</taxon>
        <taxon>Rhabditina</taxon>
        <taxon>Rhabditomorpha</taxon>
        <taxon>Strongyloidea</taxon>
        <taxon>Metastrongylidae</taxon>
        <taxon>Angiostrongylus</taxon>
    </lineage>
</organism>
<dbReference type="Gene3D" id="3.40.390.10">
    <property type="entry name" value="Collagenase (Catalytic Domain)"/>
    <property type="match status" value="2"/>
</dbReference>
<feature type="domain" description="Peptidase M13 N-terminal" evidence="9">
    <location>
        <begin position="101"/>
        <end position="152"/>
    </location>
</feature>
<sequence>MDFESDLAEIMVATEDQRNHTEMYNLRRLSEMQALMPLVGISITTCVEFMEALPLKKDINKVDSRVANLLISTDSVIIANYVYVCYFLKWEGELGGRYEEVAKETKNATLEMVNHIQEAFHDMLVENDWIDSSTKASALDKARKIQRVIGYPDFILDDKELEDYHSELSILELDSYKQMTEKCIRWRKDLQFNRLMKALNYGGIGTVIGHEISHGFDDQVACVHLNISFEAKLEPTGYEHGERSEAAYSKQLGPHSLRGSIWSNILFVPLSSCRYVPEAGLYVNGKLTQGENIADHAGVKVAFKNYLKKFGEERRIRGLEEYNSEQMFFIGYATMFFRVNQVLANQEEFAAVFNCPDGTPMNPASRCTVW</sequence>
<proteinExistence type="inferred from homology"/>
<accession>A0A0R3PB35</accession>
<feature type="domain" description="Peptidase M13 C-terminal" evidence="8">
    <location>
        <begin position="281"/>
        <end position="336"/>
    </location>
</feature>
<dbReference type="Pfam" id="PF05649">
    <property type="entry name" value="Peptidase_M13_N"/>
    <property type="match status" value="1"/>
</dbReference>
<evidence type="ECO:0000256" key="2">
    <source>
        <dbReference type="ARBA" id="ARBA00007357"/>
    </source>
</evidence>
<reference evidence="10 11" key="2">
    <citation type="submission" date="2018-11" db="EMBL/GenBank/DDBJ databases">
        <authorList>
            <consortium name="Pathogen Informatics"/>
        </authorList>
    </citation>
    <scope>NUCLEOTIDE SEQUENCE [LARGE SCALE GENOMIC DNA]</scope>
    <source>
        <strain evidence="10 11">Costa Rica</strain>
    </source>
</reference>
<dbReference type="PROSITE" id="PS51885">
    <property type="entry name" value="NEPRILYSIN"/>
    <property type="match status" value="1"/>
</dbReference>
<dbReference type="WBParaSite" id="ACOC_0000085201-mRNA-1">
    <property type="protein sequence ID" value="ACOC_0000085201-mRNA-1"/>
    <property type="gene ID" value="ACOC_0000085201"/>
</dbReference>
<comment type="cofactor">
    <cofactor evidence="1">
        <name>Zn(2+)</name>
        <dbReference type="ChEBI" id="CHEBI:29105"/>
    </cofactor>
</comment>
<feature type="domain" description="Peptidase M13 C-terminal" evidence="8">
    <location>
        <begin position="196"/>
        <end position="223"/>
    </location>
</feature>
<dbReference type="OMA" id="ENDWIDS"/>
<dbReference type="InterPro" id="IPR042089">
    <property type="entry name" value="Peptidase_M13_dom_2"/>
</dbReference>
<dbReference type="CDD" id="cd08662">
    <property type="entry name" value="M13"/>
    <property type="match status" value="1"/>
</dbReference>
<dbReference type="SUPFAM" id="SSF55486">
    <property type="entry name" value="Metalloproteases ('zincins'), catalytic domain"/>
    <property type="match status" value="1"/>
</dbReference>
<evidence type="ECO:0000256" key="4">
    <source>
        <dbReference type="ARBA" id="ARBA00022723"/>
    </source>
</evidence>
<evidence type="ECO:0000259" key="8">
    <source>
        <dbReference type="Pfam" id="PF01431"/>
    </source>
</evidence>
<dbReference type="OrthoDB" id="6475849at2759"/>
<dbReference type="GO" id="GO:0046872">
    <property type="term" value="F:metal ion binding"/>
    <property type="evidence" value="ECO:0007669"/>
    <property type="project" value="UniProtKB-KW"/>
</dbReference>
<keyword evidence="3" id="KW-0645">Protease</keyword>
<dbReference type="InterPro" id="IPR000718">
    <property type="entry name" value="Peptidase_M13"/>
</dbReference>
<evidence type="ECO:0000313" key="10">
    <source>
        <dbReference type="EMBL" id="VDM52438.1"/>
    </source>
</evidence>